<dbReference type="EMBL" id="SDHX01000002">
    <property type="protein sequence ID" value="RXK53306.1"/>
    <property type="molecule type" value="Genomic_DNA"/>
</dbReference>
<evidence type="ECO:0000313" key="4">
    <source>
        <dbReference type="EMBL" id="RXK53306.1"/>
    </source>
</evidence>
<comment type="similarity">
    <text evidence="2 3">Belongs to the LOG family.</text>
</comment>
<organism evidence="4 5">
    <name type="scientific">Oleiharenicola lentus</name>
    <dbReference type="NCBI Taxonomy" id="2508720"/>
    <lineage>
        <taxon>Bacteria</taxon>
        <taxon>Pseudomonadati</taxon>
        <taxon>Verrucomicrobiota</taxon>
        <taxon>Opitutia</taxon>
        <taxon>Opitutales</taxon>
        <taxon>Opitutaceae</taxon>
        <taxon>Oleiharenicola</taxon>
    </lineage>
</organism>
<dbReference type="OrthoDB" id="9801098at2"/>
<dbReference type="SUPFAM" id="SSF102405">
    <property type="entry name" value="MCP/YpsA-like"/>
    <property type="match status" value="1"/>
</dbReference>
<reference evidence="4 5" key="1">
    <citation type="submission" date="2019-01" db="EMBL/GenBank/DDBJ databases">
        <title>Lacunisphaera sp. strain TWA-58.</title>
        <authorList>
            <person name="Chen W.-M."/>
        </authorList>
    </citation>
    <scope>NUCLEOTIDE SEQUENCE [LARGE SCALE GENOMIC DNA]</scope>
    <source>
        <strain evidence="4 5">TWA-58</strain>
    </source>
</reference>
<dbReference type="Proteomes" id="UP000290218">
    <property type="component" value="Unassembled WGS sequence"/>
</dbReference>
<dbReference type="InterPro" id="IPR005269">
    <property type="entry name" value="LOG"/>
</dbReference>
<keyword evidence="3" id="KW-0203">Cytokinin biosynthesis</keyword>
<dbReference type="GO" id="GO:0005829">
    <property type="term" value="C:cytosol"/>
    <property type="evidence" value="ECO:0007669"/>
    <property type="project" value="TreeGrafter"/>
</dbReference>
<proteinExistence type="inferred from homology"/>
<protein>
    <recommendedName>
        <fullName evidence="3">Cytokinin riboside 5'-monophosphate phosphoribohydrolase</fullName>
        <ecNumber evidence="3">3.2.2.n1</ecNumber>
    </recommendedName>
</protein>
<dbReference type="PANTHER" id="PTHR31223">
    <property type="entry name" value="LOG FAMILY PROTEIN YJL055W"/>
    <property type="match status" value="1"/>
</dbReference>
<dbReference type="GO" id="GO:0009691">
    <property type="term" value="P:cytokinin biosynthetic process"/>
    <property type="evidence" value="ECO:0007669"/>
    <property type="project" value="UniProtKB-UniRule"/>
</dbReference>
<dbReference type="NCBIfam" id="TIGR00730">
    <property type="entry name" value="Rossman fold protein, TIGR00730 family"/>
    <property type="match status" value="1"/>
</dbReference>
<dbReference type="AlphaFoldDB" id="A0A4V1M602"/>
<gene>
    <name evidence="4" type="ORF">ESB00_16540</name>
</gene>
<evidence type="ECO:0000256" key="2">
    <source>
        <dbReference type="ARBA" id="ARBA00006763"/>
    </source>
</evidence>
<evidence type="ECO:0000256" key="3">
    <source>
        <dbReference type="RuleBase" id="RU363015"/>
    </source>
</evidence>
<dbReference type="PANTHER" id="PTHR31223:SF70">
    <property type="entry name" value="LOG FAMILY PROTEIN YJL055W"/>
    <property type="match status" value="1"/>
</dbReference>
<evidence type="ECO:0000313" key="5">
    <source>
        <dbReference type="Proteomes" id="UP000290218"/>
    </source>
</evidence>
<dbReference type="EC" id="3.2.2.n1" evidence="3"/>
<name>A0A4V1M602_9BACT</name>
<accession>A0A4V1M602</accession>
<dbReference type="Pfam" id="PF03641">
    <property type="entry name" value="Lysine_decarbox"/>
    <property type="match status" value="1"/>
</dbReference>
<comment type="catalytic activity">
    <reaction evidence="1">
        <text>AMP + H2O = D-ribose 5-phosphate + adenine</text>
        <dbReference type="Rhea" id="RHEA:20129"/>
        <dbReference type="ChEBI" id="CHEBI:15377"/>
        <dbReference type="ChEBI" id="CHEBI:16708"/>
        <dbReference type="ChEBI" id="CHEBI:78346"/>
        <dbReference type="ChEBI" id="CHEBI:456215"/>
        <dbReference type="EC" id="3.2.2.4"/>
    </reaction>
</comment>
<sequence length="193" mass="21618">MQKLLCVYCSSSDRIDPKYAAAAEELGRELVARGWGLVYGGGKTGLMGAVARGTKSAGGRVVGVIPEFMKARELAFDEADELVTVITMRERKLLMETRADAFVTLPGGWGTLEEIMEILTLRQLDVVKKPCVFYNQEGFYDDLIRLFDRMLAEKFFKPSNMDLFRVADSIPDIFSQIELARGAKAEAKWFDTK</sequence>
<dbReference type="GO" id="GO:0008714">
    <property type="term" value="F:AMP nucleosidase activity"/>
    <property type="evidence" value="ECO:0007669"/>
    <property type="project" value="UniProtKB-EC"/>
</dbReference>
<evidence type="ECO:0000256" key="1">
    <source>
        <dbReference type="ARBA" id="ARBA00000274"/>
    </source>
</evidence>
<dbReference type="InterPro" id="IPR031100">
    <property type="entry name" value="LOG_fam"/>
</dbReference>
<keyword evidence="3" id="KW-0378">Hydrolase</keyword>
<dbReference type="Gene3D" id="3.40.50.450">
    <property type="match status" value="1"/>
</dbReference>
<dbReference type="RefSeq" id="WP_129048895.1">
    <property type="nucleotide sequence ID" value="NZ_SDHX01000002.1"/>
</dbReference>
<keyword evidence="5" id="KW-1185">Reference proteome</keyword>
<comment type="caution">
    <text evidence="4">The sequence shown here is derived from an EMBL/GenBank/DDBJ whole genome shotgun (WGS) entry which is preliminary data.</text>
</comment>